<name>A0A067BL49_SAPPC</name>
<evidence type="ECO:0000313" key="2">
    <source>
        <dbReference type="EMBL" id="KDO18933.1"/>
    </source>
</evidence>
<evidence type="ECO:0000313" key="3">
    <source>
        <dbReference type="Proteomes" id="UP000030745"/>
    </source>
</evidence>
<feature type="region of interest" description="Disordered" evidence="1">
    <location>
        <begin position="28"/>
        <end position="59"/>
    </location>
</feature>
<keyword evidence="3" id="KW-1185">Reference proteome</keyword>
<feature type="compositionally biased region" description="Acidic residues" evidence="1">
    <location>
        <begin position="44"/>
        <end position="57"/>
    </location>
</feature>
<protein>
    <submittedName>
        <fullName evidence="2">Uncharacterized protein</fullName>
    </submittedName>
</protein>
<dbReference type="VEuPathDB" id="FungiDB:SPRG_15791"/>
<evidence type="ECO:0000256" key="1">
    <source>
        <dbReference type="SAM" id="MobiDB-lite"/>
    </source>
</evidence>
<proteinExistence type="predicted"/>
<reference evidence="2 3" key="1">
    <citation type="journal article" date="2013" name="PLoS Genet.">
        <title>Distinctive expansion of potential virulence genes in the genome of the oomycete fish pathogen Saprolegnia parasitica.</title>
        <authorList>
            <person name="Jiang R.H."/>
            <person name="de Bruijn I."/>
            <person name="Haas B.J."/>
            <person name="Belmonte R."/>
            <person name="Lobach L."/>
            <person name="Christie J."/>
            <person name="van den Ackerveken G."/>
            <person name="Bottin A."/>
            <person name="Bulone V."/>
            <person name="Diaz-Moreno S.M."/>
            <person name="Dumas B."/>
            <person name="Fan L."/>
            <person name="Gaulin E."/>
            <person name="Govers F."/>
            <person name="Grenville-Briggs L.J."/>
            <person name="Horner N.R."/>
            <person name="Levin J.Z."/>
            <person name="Mammella M."/>
            <person name="Meijer H.J."/>
            <person name="Morris P."/>
            <person name="Nusbaum C."/>
            <person name="Oome S."/>
            <person name="Phillips A.J."/>
            <person name="van Rooyen D."/>
            <person name="Rzeszutek E."/>
            <person name="Saraiva M."/>
            <person name="Secombes C.J."/>
            <person name="Seidl M.F."/>
            <person name="Snel B."/>
            <person name="Stassen J.H."/>
            <person name="Sykes S."/>
            <person name="Tripathy S."/>
            <person name="van den Berg H."/>
            <person name="Vega-Arreguin J.C."/>
            <person name="Wawra S."/>
            <person name="Young S.K."/>
            <person name="Zeng Q."/>
            <person name="Dieguez-Uribeondo J."/>
            <person name="Russ C."/>
            <person name="Tyler B.M."/>
            <person name="van West P."/>
        </authorList>
    </citation>
    <scope>NUCLEOTIDE SEQUENCE [LARGE SCALE GENOMIC DNA]</scope>
    <source>
        <strain evidence="2 3">CBS 223.65</strain>
    </source>
</reference>
<dbReference type="KEGG" id="spar:SPRG_15791"/>
<dbReference type="RefSeq" id="XP_012210346.1">
    <property type="nucleotide sequence ID" value="XM_012354956.1"/>
</dbReference>
<dbReference type="Proteomes" id="UP000030745">
    <property type="component" value="Unassembled WGS sequence"/>
</dbReference>
<gene>
    <name evidence="2" type="ORF">SPRG_15791</name>
</gene>
<accession>A0A067BL49</accession>
<dbReference type="GeneID" id="24137481"/>
<dbReference type="OrthoDB" id="10648510at2759"/>
<sequence>MTPWAALLENYVGFDADMGNSDIVTTASSAATSPKAASSPASASDDDDEVVDDESMDQGEQGTVLHATYMYYRNTAHNVRGTETYRLHTRTNGQSSAPFTVALPSVLAFGSLRAGWPTTTNVTIDGFRAVITFPPTVRTPLAKPARPYANQLEKIRFVCYLLTHASTCVVTTGMCQIEKCDDIMRYFRHSTAAGASVCSASNCALSWDSMLKTARWRR</sequence>
<organism evidence="2 3">
    <name type="scientific">Saprolegnia parasitica (strain CBS 223.65)</name>
    <dbReference type="NCBI Taxonomy" id="695850"/>
    <lineage>
        <taxon>Eukaryota</taxon>
        <taxon>Sar</taxon>
        <taxon>Stramenopiles</taxon>
        <taxon>Oomycota</taxon>
        <taxon>Saprolegniomycetes</taxon>
        <taxon>Saprolegniales</taxon>
        <taxon>Saprolegniaceae</taxon>
        <taxon>Saprolegnia</taxon>
    </lineage>
</organism>
<dbReference type="EMBL" id="KK583382">
    <property type="protein sequence ID" value="KDO18933.1"/>
    <property type="molecule type" value="Genomic_DNA"/>
</dbReference>
<feature type="compositionally biased region" description="Low complexity" evidence="1">
    <location>
        <begin position="28"/>
        <end position="43"/>
    </location>
</feature>
<dbReference type="AlphaFoldDB" id="A0A067BL49"/>